<name>A0A5B8VC94_9BACT</name>
<proteinExistence type="predicted"/>
<organism evidence="2 3">
    <name type="scientific">Panacibacter ginsenosidivorans</name>
    <dbReference type="NCBI Taxonomy" id="1813871"/>
    <lineage>
        <taxon>Bacteria</taxon>
        <taxon>Pseudomonadati</taxon>
        <taxon>Bacteroidota</taxon>
        <taxon>Chitinophagia</taxon>
        <taxon>Chitinophagales</taxon>
        <taxon>Chitinophagaceae</taxon>
        <taxon>Panacibacter</taxon>
    </lineage>
</organism>
<evidence type="ECO:0000313" key="2">
    <source>
        <dbReference type="EMBL" id="QEC68551.1"/>
    </source>
</evidence>
<dbReference type="PROSITE" id="PS51257">
    <property type="entry name" value="PROKAR_LIPOPROTEIN"/>
    <property type="match status" value="1"/>
</dbReference>
<keyword evidence="3" id="KW-1185">Reference proteome</keyword>
<dbReference type="Proteomes" id="UP000321533">
    <property type="component" value="Chromosome"/>
</dbReference>
<reference evidence="2 3" key="1">
    <citation type="journal article" date="2016" name="Int. J. Syst. Evol. Microbiol.">
        <title>Panacibacter ginsenosidivorans gen. nov., sp. nov., with ginsenoside converting activity isolated from soil of a ginseng field.</title>
        <authorList>
            <person name="Siddiqi M.Z."/>
            <person name="Muhammad Shafi S."/>
            <person name="Choi K.D."/>
            <person name="Im W.T."/>
        </authorList>
    </citation>
    <scope>NUCLEOTIDE SEQUENCE [LARGE SCALE GENOMIC DNA]</scope>
    <source>
        <strain evidence="2 3">Gsoil1550</strain>
    </source>
</reference>
<evidence type="ECO:0000259" key="1">
    <source>
        <dbReference type="Pfam" id="PF04264"/>
    </source>
</evidence>
<dbReference type="OrthoDB" id="116832at2"/>
<evidence type="ECO:0000313" key="3">
    <source>
        <dbReference type="Proteomes" id="UP000321533"/>
    </source>
</evidence>
<accession>A0A5B8VC94</accession>
<protein>
    <submittedName>
        <fullName evidence="2">YceI family protein</fullName>
    </submittedName>
</protein>
<gene>
    <name evidence="2" type="ORF">FRZ67_15010</name>
</gene>
<dbReference type="Pfam" id="PF04264">
    <property type="entry name" value="YceI"/>
    <property type="match status" value="1"/>
</dbReference>
<dbReference type="SUPFAM" id="SSF101874">
    <property type="entry name" value="YceI-like"/>
    <property type="match status" value="1"/>
</dbReference>
<feature type="domain" description="Lipid/polyisoprenoid-binding YceI-like" evidence="1">
    <location>
        <begin position="53"/>
        <end position="183"/>
    </location>
</feature>
<sequence>MFLRSTNKYAVITFLFLLTGCFGFVQAQSIYQTVSGKISFSSEAPLELIRASSDQLAGLLDNDKRTFSFKINIRSFQGFNSPLQKEHFNENYMESDRFPQASFSGKIIEEVDLNKDGEYEVRAKGLLTIHGVAQERIIKTNVSVKNKKITIKGNFSVLLSDHNIPIPIVVYKKLANEIKVEVNTILEPR</sequence>
<dbReference type="InterPro" id="IPR007372">
    <property type="entry name" value="Lipid/polyisoprenoid-bd_YceI"/>
</dbReference>
<dbReference type="InterPro" id="IPR036761">
    <property type="entry name" value="TTHA0802/YceI-like_sf"/>
</dbReference>
<dbReference type="Gene3D" id="2.40.128.110">
    <property type="entry name" value="Lipid/polyisoprenoid-binding, YceI-like"/>
    <property type="match status" value="1"/>
</dbReference>
<dbReference type="EMBL" id="CP042435">
    <property type="protein sequence ID" value="QEC68551.1"/>
    <property type="molecule type" value="Genomic_DNA"/>
</dbReference>
<dbReference type="AlphaFoldDB" id="A0A5B8VC94"/>
<dbReference type="KEGG" id="pgin:FRZ67_15010"/>